<name>F0UR02_AJEC8</name>
<protein>
    <submittedName>
        <fullName evidence="1">Uncharacterized protein</fullName>
    </submittedName>
</protein>
<gene>
    <name evidence="1" type="ORF">HCEG_07544</name>
</gene>
<evidence type="ECO:0000313" key="1">
    <source>
        <dbReference type="EMBL" id="EGC48329.1"/>
    </source>
</evidence>
<reference evidence="2" key="1">
    <citation type="submission" date="2008-07" db="EMBL/GenBank/DDBJ databases">
        <title>Annotation of Ajellomyces capsulatus strain H88.</title>
        <authorList>
            <person name="Champion M."/>
            <person name="Cuomo C."/>
            <person name="Ma L.-J."/>
            <person name="Henn M.R."/>
            <person name="Sil A."/>
            <person name="Goldman B."/>
            <person name="Young S.K."/>
            <person name="Kodira C.D."/>
            <person name="Zeng Q."/>
            <person name="Koehrsen M."/>
            <person name="Alvarado L."/>
            <person name="Berlin A."/>
            <person name="Borenstein D."/>
            <person name="Chen Z."/>
            <person name="Engels R."/>
            <person name="Freedman E."/>
            <person name="Gellesch M."/>
            <person name="Goldberg J."/>
            <person name="Griggs A."/>
            <person name="Gujja S."/>
            <person name="Heiman D."/>
            <person name="Hepburn T."/>
            <person name="Howarth C."/>
            <person name="Jen D."/>
            <person name="Larson L."/>
            <person name="Lewis B."/>
            <person name="Mehta T."/>
            <person name="Park D."/>
            <person name="Pearson M."/>
            <person name="Roberts A."/>
            <person name="Saif S."/>
            <person name="Shea T."/>
            <person name="Shenoy N."/>
            <person name="Sisk P."/>
            <person name="Stolte C."/>
            <person name="Sykes S."/>
            <person name="Walk T."/>
            <person name="White J."/>
            <person name="Yandava C."/>
            <person name="Klein B."/>
            <person name="McEwen J.G."/>
            <person name="Puccia R."/>
            <person name="Goldman G.H."/>
            <person name="Felipe M.S."/>
            <person name="Nino-Vega G."/>
            <person name="San-Blas G."/>
            <person name="Taylor J."/>
            <person name="Mendoza L."/>
            <person name="Galagan J."/>
            <person name="Nusbaum C."/>
            <person name="Birren B."/>
        </authorList>
    </citation>
    <scope>NUCLEOTIDE SEQUENCE [LARGE SCALE GENOMIC DNA]</scope>
    <source>
        <strain evidence="2">H88</strain>
    </source>
</reference>
<accession>F0UR02</accession>
<proteinExistence type="predicted"/>
<dbReference type="EMBL" id="DS990641">
    <property type="protein sequence ID" value="EGC48329.1"/>
    <property type="molecule type" value="Genomic_DNA"/>
</dbReference>
<evidence type="ECO:0000313" key="2">
    <source>
        <dbReference type="Proteomes" id="UP000008142"/>
    </source>
</evidence>
<dbReference type="Proteomes" id="UP000008142">
    <property type="component" value="Unassembled WGS sequence"/>
</dbReference>
<dbReference type="OMA" id="QGISNHE"/>
<dbReference type="AlphaFoldDB" id="F0UR02"/>
<dbReference type="VEuPathDB" id="FungiDB:I7I53_05125"/>
<sequence length="82" mass="9118">MYWSQSSICKLALSLSKCDGYPPWKQGISNHEWINLGESDNKSPSLNESSQSHAASALKAVVEDWIQHSILIPDSMMDPSQI</sequence>
<dbReference type="HOGENOM" id="CLU_2557772_0_0_1"/>
<organism evidence="2">
    <name type="scientific">Ajellomyces capsulatus (strain H88)</name>
    <name type="common">Darling's disease fungus</name>
    <name type="synonym">Histoplasma capsulatum</name>
    <dbReference type="NCBI Taxonomy" id="544711"/>
    <lineage>
        <taxon>Eukaryota</taxon>
        <taxon>Fungi</taxon>
        <taxon>Dikarya</taxon>
        <taxon>Ascomycota</taxon>
        <taxon>Pezizomycotina</taxon>
        <taxon>Eurotiomycetes</taxon>
        <taxon>Eurotiomycetidae</taxon>
        <taxon>Onygenales</taxon>
        <taxon>Ajellomycetaceae</taxon>
        <taxon>Histoplasma</taxon>
    </lineage>
</organism>
<dbReference type="STRING" id="544711.F0UR02"/>